<feature type="non-terminal residue" evidence="1">
    <location>
        <position position="1"/>
    </location>
</feature>
<proteinExistence type="predicted"/>
<protein>
    <submittedName>
        <fullName evidence="1">Helix-turn-helix domain-containing protein</fullName>
    </submittedName>
</protein>
<organism evidence="1 2">
    <name type="scientific">Escherichia coli</name>
    <dbReference type="NCBI Taxonomy" id="562"/>
    <lineage>
        <taxon>Bacteria</taxon>
        <taxon>Pseudomonadati</taxon>
        <taxon>Pseudomonadota</taxon>
        <taxon>Gammaproteobacteria</taxon>
        <taxon>Enterobacterales</taxon>
        <taxon>Enterobacteriaceae</taxon>
        <taxon>Escherichia</taxon>
    </lineage>
</organism>
<evidence type="ECO:0000313" key="2">
    <source>
        <dbReference type="Proteomes" id="UP000480485"/>
    </source>
</evidence>
<dbReference type="AlphaFoldDB" id="A0A6L7CXM6"/>
<dbReference type="Proteomes" id="UP000480485">
    <property type="component" value="Unassembled WGS sequence"/>
</dbReference>
<reference evidence="1 2" key="1">
    <citation type="submission" date="2019-12" db="EMBL/GenBank/DDBJ databases">
        <title>Enteriobacteria Tanzani isolates_8377-8380.</title>
        <authorList>
            <person name="Subbiah M."/>
            <person name="Call D."/>
        </authorList>
    </citation>
    <scope>NUCLEOTIDE SEQUENCE [LARGE SCALE GENOMIC DNA]</scope>
    <source>
        <strain evidence="1 2">8378wC7</strain>
    </source>
</reference>
<comment type="caution">
    <text evidence="1">The sequence shown here is derived from an EMBL/GenBank/DDBJ whole genome shotgun (WGS) entry which is preliminary data.</text>
</comment>
<gene>
    <name evidence="1" type="ORF">GP954_43535</name>
</gene>
<dbReference type="EMBL" id="WTRN01005200">
    <property type="protein sequence ID" value="MWT91840.1"/>
    <property type="molecule type" value="Genomic_DNA"/>
</dbReference>
<accession>A0A6L7CXM6</accession>
<name>A0A6L7CXM6_ECOLX</name>
<evidence type="ECO:0000313" key="1">
    <source>
        <dbReference type="EMBL" id="MWT91840.1"/>
    </source>
</evidence>
<sequence>KICAYALDPAEVWKGYNTSKPYAAFVTKTLVNSEGVIKRRLQACFGSSEPE</sequence>